<dbReference type="EMBL" id="NHYE01000220">
    <property type="protein sequence ID" value="PPR06945.1"/>
    <property type="molecule type" value="Genomic_DNA"/>
</dbReference>
<dbReference type="AlphaFoldDB" id="A0A409YV90"/>
<comment type="caution">
    <text evidence="1">The sequence shown here is derived from an EMBL/GenBank/DDBJ whole genome shotgun (WGS) entry which is preliminary data.</text>
</comment>
<proteinExistence type="predicted"/>
<sequence>MGKRKNQYLPNPPIEEIEPIIRELFQMQLNDKQILDRLLEEHIDRSKYGLGLTKFRAIKKEIGLLGTRSQKHTLESINQPIKDLRKRFPKAGVQDMKMNLFHERGMCVSRSLISTHFLVCEPKLLEERKAHRLKRKIFFAAGVFDMVCVDQHDKWLYLGLGLHTGVDPFVGRLLWINVWWTNKNPRLICSYYLDSVEGNDNFMPLVTQSDLGTENFGIANAQTVLRQWNDPRLEGSIQHRWMREKKNKGVTEGWYDTTRPLDVLTFCWLFIPWLQTELDRWMYRVNNTRKRADRNKILPHGIPNDINKYPHRYGCLDFKVPDPEALKFVREEFATSTDPVFELVPTVFGHYATEVYGDMGRPALNSDNIWSVYRDLLGRLEELHSNMVSKEYVEVVDSFCVDQPDEPAKVDLMEGSNLLGGMENPNPDGSYYMGGLNGGQGLGMCTGSQC</sequence>
<dbReference type="STRING" id="231916.A0A409YV90"/>
<reference evidence="1 2" key="1">
    <citation type="journal article" date="2018" name="Evol. Lett.">
        <title>Horizontal gene cluster transfer increased hallucinogenic mushroom diversity.</title>
        <authorList>
            <person name="Reynolds H.T."/>
            <person name="Vijayakumar V."/>
            <person name="Gluck-Thaler E."/>
            <person name="Korotkin H.B."/>
            <person name="Matheny P.B."/>
            <person name="Slot J.C."/>
        </authorList>
    </citation>
    <scope>NUCLEOTIDE SEQUENCE [LARGE SCALE GENOMIC DNA]</scope>
    <source>
        <strain evidence="1 2">SRW20</strain>
    </source>
</reference>
<dbReference type="Proteomes" id="UP000284706">
    <property type="component" value="Unassembled WGS sequence"/>
</dbReference>
<evidence type="ECO:0000313" key="1">
    <source>
        <dbReference type="EMBL" id="PPR06945.1"/>
    </source>
</evidence>
<gene>
    <name evidence="1" type="ORF">CVT26_004134</name>
</gene>
<organism evidence="1 2">
    <name type="scientific">Gymnopilus dilepis</name>
    <dbReference type="NCBI Taxonomy" id="231916"/>
    <lineage>
        <taxon>Eukaryota</taxon>
        <taxon>Fungi</taxon>
        <taxon>Dikarya</taxon>
        <taxon>Basidiomycota</taxon>
        <taxon>Agaricomycotina</taxon>
        <taxon>Agaricomycetes</taxon>
        <taxon>Agaricomycetidae</taxon>
        <taxon>Agaricales</taxon>
        <taxon>Agaricineae</taxon>
        <taxon>Hymenogastraceae</taxon>
        <taxon>Gymnopilus</taxon>
    </lineage>
</organism>
<name>A0A409YV90_9AGAR</name>
<dbReference type="PANTHER" id="PTHR46177">
    <property type="entry name" value="INTEGRASE CATALYTIC DOMAIN-CONTAINING PROTEIN"/>
    <property type="match status" value="1"/>
</dbReference>
<protein>
    <recommendedName>
        <fullName evidence="3">Integrase catalytic domain-containing protein</fullName>
    </recommendedName>
</protein>
<keyword evidence="2" id="KW-1185">Reference proteome</keyword>
<evidence type="ECO:0000313" key="2">
    <source>
        <dbReference type="Proteomes" id="UP000284706"/>
    </source>
</evidence>
<dbReference type="PANTHER" id="PTHR46177:SF1">
    <property type="entry name" value="INTEGRASE CATALYTIC DOMAIN-CONTAINING PROTEIN"/>
    <property type="match status" value="1"/>
</dbReference>
<dbReference type="OrthoDB" id="5946233at2759"/>
<dbReference type="InParanoid" id="A0A409YV90"/>
<evidence type="ECO:0008006" key="3">
    <source>
        <dbReference type="Google" id="ProtNLM"/>
    </source>
</evidence>
<accession>A0A409YV90</accession>